<dbReference type="AlphaFoldDB" id="A0AAC8YEW1"/>
<evidence type="ECO:0000256" key="4">
    <source>
        <dbReference type="ARBA" id="ARBA00022777"/>
    </source>
</evidence>
<dbReference type="GO" id="GO:0046872">
    <property type="term" value="F:metal ion binding"/>
    <property type="evidence" value="ECO:0007669"/>
    <property type="project" value="UniProtKB-KW"/>
</dbReference>
<evidence type="ECO:0000259" key="10">
    <source>
        <dbReference type="Pfam" id="PF00294"/>
    </source>
</evidence>
<keyword evidence="9" id="KW-0963">Cytoplasm</keyword>
<evidence type="ECO:0000256" key="3">
    <source>
        <dbReference type="ARBA" id="ARBA00022741"/>
    </source>
</evidence>
<feature type="site" description="Important for substrate specificity" evidence="9">
    <location>
        <position position="16"/>
    </location>
</feature>
<dbReference type="InterPro" id="IPR029056">
    <property type="entry name" value="Ribokinase-like"/>
</dbReference>
<evidence type="ECO:0000256" key="7">
    <source>
        <dbReference type="ARBA" id="ARBA00022958"/>
    </source>
</evidence>
<comment type="function">
    <text evidence="9">Catalyzes the ATP-dependent phosphorylation of 2-deoxy-D-ribose to 2-deoxy-D-ribose 5-phosphate (dRib-5P), allowing the use of deoxyribose as the sole carbon source.</text>
</comment>
<feature type="binding site" evidence="9">
    <location>
        <position position="291"/>
    </location>
    <ligand>
        <name>K(+)</name>
        <dbReference type="ChEBI" id="CHEBI:29103"/>
    </ligand>
</feature>
<dbReference type="PANTHER" id="PTHR10584">
    <property type="entry name" value="SUGAR KINASE"/>
    <property type="match status" value="1"/>
</dbReference>
<dbReference type="CDD" id="cd01174">
    <property type="entry name" value="ribokinase"/>
    <property type="match status" value="1"/>
</dbReference>
<evidence type="ECO:0000256" key="8">
    <source>
        <dbReference type="ARBA" id="ARBA00023277"/>
    </source>
</evidence>
<evidence type="ECO:0000256" key="1">
    <source>
        <dbReference type="ARBA" id="ARBA00022679"/>
    </source>
</evidence>
<evidence type="ECO:0000256" key="2">
    <source>
        <dbReference type="ARBA" id="ARBA00022723"/>
    </source>
</evidence>
<accession>A0AAC8YEW1</accession>
<dbReference type="SUPFAM" id="SSF53613">
    <property type="entry name" value="Ribokinase-like"/>
    <property type="match status" value="1"/>
</dbReference>
<dbReference type="PRINTS" id="PR00990">
    <property type="entry name" value="RIBOKINASE"/>
</dbReference>
<feature type="binding site" evidence="9">
    <location>
        <position position="252"/>
    </location>
    <ligand>
        <name>K(+)</name>
        <dbReference type="ChEBI" id="CHEBI:29103"/>
    </ligand>
</feature>
<keyword evidence="4 9" id="KW-0418">Kinase</keyword>
<evidence type="ECO:0000256" key="9">
    <source>
        <dbReference type="HAMAP-Rule" id="MF_01987"/>
    </source>
</evidence>
<feature type="binding site" evidence="9">
    <location>
        <position position="293"/>
    </location>
    <ligand>
        <name>K(+)</name>
        <dbReference type="ChEBI" id="CHEBI:29103"/>
    </ligand>
</feature>
<gene>
    <name evidence="9" type="primary">deoK</name>
    <name evidence="12" type="ORF">A8L58_09490</name>
    <name evidence="11" type="ORF">AXH35_08035</name>
</gene>
<dbReference type="InterPro" id="IPR011611">
    <property type="entry name" value="PfkB_dom"/>
</dbReference>
<dbReference type="GO" id="GO:0005829">
    <property type="term" value="C:cytosol"/>
    <property type="evidence" value="ECO:0007669"/>
    <property type="project" value="TreeGrafter"/>
</dbReference>
<comment type="catalytic activity">
    <reaction evidence="9">
        <text>2-deoxy-D-ribose + ATP = 2-deoxy-D-ribose 5-phosphate + ADP + H(+)</text>
        <dbReference type="Rhea" id="RHEA:30871"/>
        <dbReference type="ChEBI" id="CHEBI:15378"/>
        <dbReference type="ChEBI" id="CHEBI:30616"/>
        <dbReference type="ChEBI" id="CHEBI:62877"/>
        <dbReference type="ChEBI" id="CHEBI:90761"/>
        <dbReference type="ChEBI" id="CHEBI:456216"/>
        <dbReference type="EC" id="2.7.1.229"/>
    </reaction>
</comment>
<evidence type="ECO:0000313" key="14">
    <source>
        <dbReference type="Proteomes" id="UP000178666"/>
    </source>
</evidence>
<dbReference type="Proteomes" id="UP000178666">
    <property type="component" value="Chromosome"/>
</dbReference>
<comment type="caution">
    <text evidence="9">Lacks conserved residue(s) required for the propagation of feature annotation.</text>
</comment>
<keyword evidence="8 9" id="KW-0119">Carbohydrate metabolism</keyword>
<evidence type="ECO:0000256" key="5">
    <source>
        <dbReference type="ARBA" id="ARBA00022840"/>
    </source>
</evidence>
<sequence>MPDPTRKGLCIVGSFMMDLIAYADRQPQPGETLVGYDFVQAPGGKGFNQALAGARAGAQTSMIGRLGTDPFGDEFVDRLRAEGIDCRGVIRDAQVGTGVGHPTVARNGQNAIVIVPRSNSAMTVEDIAVHRDVIAAAAVLLLQLELPMPAVMEAARIAHDAGTTVILNPAPFSPLSEQVLEPCDIVIPNEVELSQWAGQPLDTVEAIRETADALAVQHNLTIIATLGERGSLIVSPGRPVEDIAPFPVTAVDTVGAGDAFCGYLAALLSEGSDLVDAVQTASAAAAISVTRKGGSTAPTFAETVEFLATAGNPSPSTPITTRTAS</sequence>
<evidence type="ECO:0000313" key="13">
    <source>
        <dbReference type="Proteomes" id="UP000075221"/>
    </source>
</evidence>
<keyword evidence="2 9" id="KW-0479">Metal-binding</keyword>
<comment type="subunit">
    <text evidence="9">Homodimer.</text>
</comment>
<feature type="binding site" evidence="9">
    <location>
        <position position="258"/>
    </location>
    <ligand>
        <name>substrate</name>
    </ligand>
</feature>
<dbReference type="HAMAP" id="MF_01987">
    <property type="entry name" value="Ribokinase"/>
    <property type="match status" value="1"/>
</dbReference>
<keyword evidence="14" id="KW-1185">Reference proteome</keyword>
<keyword evidence="3 9" id="KW-0547">Nucleotide-binding</keyword>
<feature type="binding site" evidence="9">
    <location>
        <position position="145"/>
    </location>
    <ligand>
        <name>substrate</name>
    </ligand>
</feature>
<feature type="binding site" evidence="9">
    <location>
        <begin position="44"/>
        <end position="48"/>
    </location>
    <ligand>
        <name>substrate</name>
    </ligand>
</feature>
<protein>
    <recommendedName>
        <fullName evidence="9">Deoxyribokinase</fullName>
        <shortName evidence="9">dRK</shortName>
        <ecNumber evidence="9">2.7.1.229</ecNumber>
    </recommendedName>
    <alternativeName>
        <fullName evidence="9">ATP:2-deoxy-D-ribose 5-phosphotransferase</fullName>
    </alternativeName>
</protein>
<keyword evidence="6 9" id="KW-0460">Magnesium</keyword>
<feature type="binding site" evidence="9">
    <location>
        <position position="189"/>
    </location>
    <ligand>
        <name>ATP</name>
        <dbReference type="ChEBI" id="CHEBI:30616"/>
    </ligand>
</feature>
<dbReference type="PANTHER" id="PTHR10584:SF166">
    <property type="entry name" value="RIBOKINASE"/>
    <property type="match status" value="1"/>
</dbReference>
<evidence type="ECO:0000313" key="11">
    <source>
        <dbReference type="EMBL" id="AMS05416.1"/>
    </source>
</evidence>
<dbReference type="EC" id="2.7.1.229" evidence="9"/>
<organism evidence="11 13">
    <name type="scientific">Acidipropionibacterium acidipropionici</name>
    <dbReference type="NCBI Taxonomy" id="1748"/>
    <lineage>
        <taxon>Bacteria</taxon>
        <taxon>Bacillati</taxon>
        <taxon>Actinomycetota</taxon>
        <taxon>Actinomycetes</taxon>
        <taxon>Propionibacteriales</taxon>
        <taxon>Propionibacteriaceae</taxon>
        <taxon>Acidipropionibacterium</taxon>
    </lineage>
</organism>
<keyword evidence="1 9" id="KW-0808">Transferase</keyword>
<dbReference type="EMBL" id="CP014352">
    <property type="protein sequence ID" value="AMS05416.1"/>
    <property type="molecule type" value="Genomic_DNA"/>
</dbReference>
<feature type="binding site" evidence="9">
    <location>
        <begin position="16"/>
        <end position="18"/>
    </location>
    <ligand>
        <name>substrate</name>
    </ligand>
</feature>
<dbReference type="Gene3D" id="3.40.1190.20">
    <property type="match status" value="1"/>
</dbReference>
<dbReference type="InterPro" id="IPR002139">
    <property type="entry name" value="Ribo/fructo_kinase"/>
</dbReference>
<feature type="binding site" evidence="9">
    <location>
        <position position="254"/>
    </location>
    <ligand>
        <name>K(+)</name>
        <dbReference type="ChEBI" id="CHEBI:29103"/>
    </ligand>
</feature>
<evidence type="ECO:0000256" key="6">
    <source>
        <dbReference type="ARBA" id="ARBA00022842"/>
    </source>
</evidence>
<name>A0AAC8YEW1_9ACTN</name>
<dbReference type="Proteomes" id="UP000075221">
    <property type="component" value="Chromosome"/>
</dbReference>
<reference evidence="11 13" key="2">
    <citation type="submission" date="2016-02" db="EMBL/GenBank/DDBJ databases">
        <title>Complete Genome Sequence of Propionibacterium acidipropionici ATCC 55737.</title>
        <authorList>
            <person name="Luna Flores C.H."/>
            <person name="Nielsen L.K."/>
            <person name="Marcellin E."/>
        </authorList>
    </citation>
    <scope>NUCLEOTIDE SEQUENCE [LARGE SCALE GENOMIC DNA]</scope>
    <source>
        <strain evidence="11 13">ATCC 55737</strain>
    </source>
</reference>
<evidence type="ECO:0000313" key="12">
    <source>
        <dbReference type="EMBL" id="AOZ46890.1"/>
    </source>
</evidence>
<feature type="active site" description="Proton acceptor" evidence="9">
    <location>
        <position position="258"/>
    </location>
</feature>
<dbReference type="EMBL" id="CP015970">
    <property type="protein sequence ID" value="AOZ46890.1"/>
    <property type="molecule type" value="Genomic_DNA"/>
</dbReference>
<keyword evidence="7 9" id="KW-0630">Potassium</keyword>
<dbReference type="GO" id="GO:0004747">
    <property type="term" value="F:ribokinase activity"/>
    <property type="evidence" value="ECO:0007669"/>
    <property type="project" value="InterPro"/>
</dbReference>
<dbReference type="Pfam" id="PF00294">
    <property type="entry name" value="PfkB"/>
    <property type="match status" value="1"/>
</dbReference>
<dbReference type="GO" id="GO:0005524">
    <property type="term" value="F:ATP binding"/>
    <property type="evidence" value="ECO:0007669"/>
    <property type="project" value="UniProtKB-UniRule"/>
</dbReference>
<dbReference type="RefSeq" id="WP_062819517.1">
    <property type="nucleotide sequence ID" value="NZ_CP014352.1"/>
</dbReference>
<comment type="similarity">
    <text evidence="9">Belongs to the carbohydrate kinase PfkB family. Deoxyribokinase subfamily.</text>
</comment>
<feature type="binding site" evidence="9">
    <location>
        <position position="288"/>
    </location>
    <ligand>
        <name>K(+)</name>
        <dbReference type="ChEBI" id="CHEBI:29103"/>
    </ligand>
</feature>
<comment type="cofactor">
    <cofactor evidence="9">
        <name>Mg(2+)</name>
        <dbReference type="ChEBI" id="CHEBI:18420"/>
    </cofactor>
</comment>
<reference evidence="12 14" key="1">
    <citation type="journal article" date="2016" name="Plant Dis.">
        <title>Improved production of propionic acid using genome shuffling.</title>
        <authorList>
            <person name="Luna-Flores C.H."/>
            <person name="Palfreyman R.W."/>
            <person name="Kromer J.O."/>
            <person name="Nielsen L.K."/>
            <person name="Marcellin E."/>
        </authorList>
    </citation>
    <scope>NUCLEOTIDE SEQUENCE [LARGE SCALE GENOMIC DNA]</scope>
    <source>
        <strain evidence="12 14">F3E8</strain>
    </source>
</reference>
<dbReference type="InterPro" id="IPR011877">
    <property type="entry name" value="Ribokinase"/>
</dbReference>
<feature type="binding site" evidence="9">
    <location>
        <begin position="225"/>
        <end position="230"/>
    </location>
    <ligand>
        <name>ATP</name>
        <dbReference type="ChEBI" id="CHEBI:30616"/>
    </ligand>
</feature>
<dbReference type="GO" id="GO:0006014">
    <property type="term" value="P:D-ribose metabolic process"/>
    <property type="evidence" value="ECO:0007669"/>
    <property type="project" value="InterPro"/>
</dbReference>
<feature type="domain" description="Carbohydrate kinase PfkB" evidence="10">
    <location>
        <begin position="9"/>
        <end position="296"/>
    </location>
</feature>
<feature type="binding site" evidence="9">
    <location>
        <begin position="257"/>
        <end position="258"/>
    </location>
    <ligand>
        <name>ATP</name>
        <dbReference type="ChEBI" id="CHEBI:30616"/>
    </ligand>
</feature>
<keyword evidence="5 9" id="KW-0067">ATP-binding</keyword>
<comment type="subcellular location">
    <subcellularLocation>
        <location evidence="9">Cytoplasm</location>
    </subcellularLocation>
</comment>
<proteinExistence type="inferred from homology"/>